<dbReference type="EMBL" id="JAGTJJ010000061">
    <property type="protein sequence ID" value="MDC3987922.1"/>
    <property type="molecule type" value="Genomic_DNA"/>
</dbReference>
<name>A0A9X4AZ85_9BACT</name>
<reference evidence="1 2" key="1">
    <citation type="submission" date="2021-04" db="EMBL/GenBank/DDBJ databases">
        <title>Genome analysis of Polyangium sp.</title>
        <authorList>
            <person name="Li Y."/>
            <person name="Wang J."/>
        </authorList>
    </citation>
    <scope>NUCLEOTIDE SEQUENCE [LARGE SCALE GENOMIC DNA]</scope>
    <source>
        <strain evidence="1 2">SDU14</strain>
    </source>
</reference>
<accession>A0A9X4AZ85</accession>
<evidence type="ECO:0000313" key="2">
    <source>
        <dbReference type="Proteomes" id="UP001151081"/>
    </source>
</evidence>
<dbReference type="AlphaFoldDB" id="A0A9X4AZ85"/>
<gene>
    <name evidence="1" type="ORF">KEG57_46080</name>
</gene>
<keyword evidence="2" id="KW-1185">Reference proteome</keyword>
<dbReference type="RefSeq" id="WP_272427540.1">
    <property type="nucleotide sequence ID" value="NZ_JAGTJJ010000061.1"/>
</dbReference>
<organism evidence="1 2">
    <name type="scientific">Polyangium jinanense</name>
    <dbReference type="NCBI Taxonomy" id="2829994"/>
    <lineage>
        <taxon>Bacteria</taxon>
        <taxon>Pseudomonadati</taxon>
        <taxon>Myxococcota</taxon>
        <taxon>Polyangia</taxon>
        <taxon>Polyangiales</taxon>
        <taxon>Polyangiaceae</taxon>
        <taxon>Polyangium</taxon>
    </lineage>
</organism>
<sequence>MVAARAVAHDERGEQLLLDLVRAEPAYQEAAICVAHYACALRKLGEEAYAEGVVHYALSRMRVDADGFVSIARLRDRLPDLSYSGALVPALHRLQSAGIVSLTSNLARPERVQLRIPL</sequence>
<evidence type="ECO:0000313" key="1">
    <source>
        <dbReference type="EMBL" id="MDC3987922.1"/>
    </source>
</evidence>
<comment type="caution">
    <text evidence="1">The sequence shown here is derived from an EMBL/GenBank/DDBJ whole genome shotgun (WGS) entry which is preliminary data.</text>
</comment>
<proteinExistence type="predicted"/>
<protein>
    <submittedName>
        <fullName evidence="1">Uncharacterized protein</fullName>
    </submittedName>
</protein>
<dbReference type="Proteomes" id="UP001151081">
    <property type="component" value="Unassembled WGS sequence"/>
</dbReference>